<feature type="non-terminal residue" evidence="1">
    <location>
        <position position="1"/>
    </location>
</feature>
<dbReference type="EMBL" id="BARU01043761">
    <property type="protein sequence ID" value="GAH84811.1"/>
    <property type="molecule type" value="Genomic_DNA"/>
</dbReference>
<evidence type="ECO:0000313" key="1">
    <source>
        <dbReference type="EMBL" id="GAH84811.1"/>
    </source>
</evidence>
<name>X1IQS3_9ZZZZ</name>
<reference evidence="1" key="1">
    <citation type="journal article" date="2014" name="Front. Microbiol.">
        <title>High frequency of phylogenetically diverse reductive dehalogenase-homologous genes in deep subseafloor sedimentary metagenomes.</title>
        <authorList>
            <person name="Kawai M."/>
            <person name="Futagami T."/>
            <person name="Toyoda A."/>
            <person name="Takaki Y."/>
            <person name="Nishi S."/>
            <person name="Hori S."/>
            <person name="Arai W."/>
            <person name="Tsubouchi T."/>
            <person name="Morono Y."/>
            <person name="Uchiyama I."/>
            <person name="Ito T."/>
            <person name="Fujiyama A."/>
            <person name="Inagaki F."/>
            <person name="Takami H."/>
        </authorList>
    </citation>
    <scope>NUCLEOTIDE SEQUENCE</scope>
    <source>
        <strain evidence="1">Expedition CK06-06</strain>
    </source>
</reference>
<proteinExistence type="predicted"/>
<dbReference type="AlphaFoldDB" id="X1IQS3"/>
<comment type="caution">
    <text evidence="1">The sequence shown here is derived from an EMBL/GenBank/DDBJ whole genome shotgun (WGS) entry which is preliminary data.</text>
</comment>
<gene>
    <name evidence="1" type="ORF">S03H2_66939</name>
</gene>
<sequence>APTMMGSNKTAIKAKRSIKNFLSEALVFETTTRTAMNIIRKTITVAKINHNTNSKPPI</sequence>
<organism evidence="1">
    <name type="scientific">marine sediment metagenome</name>
    <dbReference type="NCBI Taxonomy" id="412755"/>
    <lineage>
        <taxon>unclassified sequences</taxon>
        <taxon>metagenomes</taxon>
        <taxon>ecological metagenomes</taxon>
    </lineage>
</organism>
<protein>
    <submittedName>
        <fullName evidence="1">Uncharacterized protein</fullName>
    </submittedName>
</protein>
<accession>X1IQS3</accession>